<protein>
    <submittedName>
        <fullName evidence="2">Uncharacterized protein</fullName>
    </submittedName>
</protein>
<evidence type="ECO:0000256" key="1">
    <source>
        <dbReference type="SAM" id="Phobius"/>
    </source>
</evidence>
<dbReference type="Proteomes" id="UP001374579">
    <property type="component" value="Unassembled WGS sequence"/>
</dbReference>
<gene>
    <name evidence="2" type="ORF">V1264_017727</name>
</gene>
<keyword evidence="1" id="KW-0472">Membrane</keyword>
<reference evidence="2 3" key="1">
    <citation type="submission" date="2024-02" db="EMBL/GenBank/DDBJ databases">
        <title>Chromosome-scale genome assembly of the rough periwinkle Littorina saxatilis.</title>
        <authorList>
            <person name="De Jode A."/>
            <person name="Faria R."/>
            <person name="Formenti G."/>
            <person name="Sims Y."/>
            <person name="Smith T.P."/>
            <person name="Tracey A."/>
            <person name="Wood J.M.D."/>
            <person name="Zagrodzka Z.B."/>
            <person name="Johannesson K."/>
            <person name="Butlin R.K."/>
            <person name="Leder E.H."/>
        </authorList>
    </citation>
    <scope>NUCLEOTIDE SEQUENCE [LARGE SCALE GENOMIC DNA]</scope>
    <source>
        <strain evidence="2">Snail1</strain>
        <tissue evidence="2">Muscle</tissue>
    </source>
</reference>
<feature type="transmembrane region" description="Helical" evidence="1">
    <location>
        <begin position="12"/>
        <end position="41"/>
    </location>
</feature>
<organism evidence="2 3">
    <name type="scientific">Littorina saxatilis</name>
    <dbReference type="NCBI Taxonomy" id="31220"/>
    <lineage>
        <taxon>Eukaryota</taxon>
        <taxon>Metazoa</taxon>
        <taxon>Spiralia</taxon>
        <taxon>Lophotrochozoa</taxon>
        <taxon>Mollusca</taxon>
        <taxon>Gastropoda</taxon>
        <taxon>Caenogastropoda</taxon>
        <taxon>Littorinimorpha</taxon>
        <taxon>Littorinoidea</taxon>
        <taxon>Littorinidae</taxon>
        <taxon>Littorina</taxon>
    </lineage>
</organism>
<accession>A0AAN9BJ33</accession>
<keyword evidence="1" id="KW-1133">Transmembrane helix</keyword>
<keyword evidence="3" id="KW-1185">Reference proteome</keyword>
<sequence length="98" mass="10727">MSRSMVTRTGLWIAALNTLFLILGLAGMVFVVICIFDRPFLKRVLGQVSMCHLDLQESKNAFLSSIFVSSLLCFFLSAAGCLAALFLLRKALVIVRAG</sequence>
<keyword evidence="1" id="KW-0812">Transmembrane</keyword>
<name>A0AAN9BJ33_9CAEN</name>
<dbReference type="EMBL" id="JBAMIC010000007">
    <property type="protein sequence ID" value="KAK7106477.1"/>
    <property type="molecule type" value="Genomic_DNA"/>
</dbReference>
<feature type="transmembrane region" description="Helical" evidence="1">
    <location>
        <begin position="61"/>
        <end position="88"/>
    </location>
</feature>
<evidence type="ECO:0000313" key="2">
    <source>
        <dbReference type="EMBL" id="KAK7106477.1"/>
    </source>
</evidence>
<comment type="caution">
    <text evidence="2">The sequence shown here is derived from an EMBL/GenBank/DDBJ whole genome shotgun (WGS) entry which is preliminary data.</text>
</comment>
<proteinExistence type="predicted"/>
<dbReference type="AlphaFoldDB" id="A0AAN9BJ33"/>
<evidence type="ECO:0000313" key="3">
    <source>
        <dbReference type="Proteomes" id="UP001374579"/>
    </source>
</evidence>